<gene>
    <name evidence="1" type="ORF">JMUB3934_2030</name>
</gene>
<accession>A0A510KGB0</accession>
<dbReference type="EMBL" id="AP019835">
    <property type="protein sequence ID" value="BBM50718.1"/>
    <property type="molecule type" value="Genomic_DNA"/>
</dbReference>
<evidence type="ECO:0000313" key="2">
    <source>
        <dbReference type="Proteomes" id="UP000321501"/>
    </source>
</evidence>
<dbReference type="Proteomes" id="UP000321501">
    <property type="component" value="Chromosome"/>
</dbReference>
<evidence type="ECO:0000313" key="1">
    <source>
        <dbReference type="EMBL" id="BBM50718.1"/>
    </source>
</evidence>
<reference evidence="1 2" key="1">
    <citation type="submission" date="2019-07" db="EMBL/GenBank/DDBJ databases">
        <title>Complete Genome Sequence of Leptotrichia wadei Strain JMUB3934.</title>
        <authorList>
            <person name="Watanabe S."/>
            <person name="Cui L."/>
        </authorList>
    </citation>
    <scope>NUCLEOTIDE SEQUENCE [LARGE SCALE GENOMIC DNA]</scope>
    <source>
        <strain evidence="1 2">JMUB3934</strain>
    </source>
</reference>
<protein>
    <submittedName>
        <fullName evidence="1">Uncharacterized protein</fullName>
    </submittedName>
</protein>
<dbReference type="RefSeq" id="WP_146964851.1">
    <property type="nucleotide sequence ID" value="NZ_AP019835.1"/>
</dbReference>
<sequence>MTDLEKEVESIIFDLIDSEDLKINDNDEIEYTQRWFNEWLMGWILDGYTTKEVIKIREYFENFYYEDEREVCDTVYYEDCNGGIDWYEKNERMETFIVETKKVG</sequence>
<name>A0A510KGB0_9FUSO</name>
<dbReference type="AlphaFoldDB" id="A0A510KGB0"/>
<organism evidence="1 2">
    <name type="scientific">Leptotrichia wadei</name>
    <dbReference type="NCBI Taxonomy" id="157687"/>
    <lineage>
        <taxon>Bacteria</taxon>
        <taxon>Fusobacteriati</taxon>
        <taxon>Fusobacteriota</taxon>
        <taxon>Fusobacteriia</taxon>
        <taxon>Fusobacteriales</taxon>
        <taxon>Leptotrichiaceae</taxon>
        <taxon>Leptotrichia</taxon>
    </lineage>
</organism>
<proteinExistence type="predicted"/>